<proteinExistence type="predicted"/>
<name>A0AAW7I4Z2_9BACI</name>
<accession>A0AAW7I4Z2</accession>
<evidence type="ECO:0000313" key="2">
    <source>
        <dbReference type="Proteomes" id="UP001234602"/>
    </source>
</evidence>
<organism evidence="1 2">
    <name type="scientific">Peribacillus simplex</name>
    <dbReference type="NCBI Taxonomy" id="1478"/>
    <lineage>
        <taxon>Bacteria</taxon>
        <taxon>Bacillati</taxon>
        <taxon>Bacillota</taxon>
        <taxon>Bacilli</taxon>
        <taxon>Bacillales</taxon>
        <taxon>Bacillaceae</taxon>
        <taxon>Peribacillus</taxon>
    </lineage>
</organism>
<protein>
    <submittedName>
        <fullName evidence="1">Uncharacterized protein</fullName>
    </submittedName>
</protein>
<gene>
    <name evidence="1" type="ORF">QUF89_02130</name>
</gene>
<sequence>MNTIQDPEQSIDVGVSLPPVSCMIFANNKGT</sequence>
<dbReference type="AlphaFoldDB" id="A0AAW7I4Z2"/>
<dbReference type="Proteomes" id="UP001234602">
    <property type="component" value="Unassembled WGS sequence"/>
</dbReference>
<reference evidence="1" key="1">
    <citation type="submission" date="2023-06" db="EMBL/GenBank/DDBJ databases">
        <title>Comparative genomics of Bacillaceae isolates and their secondary metabolite potential.</title>
        <authorList>
            <person name="Song L."/>
            <person name="Nielsen L.J."/>
            <person name="Mohite O."/>
            <person name="Xu X."/>
            <person name="Weber T."/>
            <person name="Kovacs A.T."/>
        </authorList>
    </citation>
    <scope>NUCLEOTIDE SEQUENCE</scope>
    <source>
        <strain evidence="1">D8_B_37</strain>
    </source>
</reference>
<dbReference type="EMBL" id="JAUCEY010000007">
    <property type="protein sequence ID" value="MDM5451045.1"/>
    <property type="molecule type" value="Genomic_DNA"/>
</dbReference>
<comment type="caution">
    <text evidence="1">The sequence shown here is derived from an EMBL/GenBank/DDBJ whole genome shotgun (WGS) entry which is preliminary data.</text>
</comment>
<evidence type="ECO:0000313" key="1">
    <source>
        <dbReference type="EMBL" id="MDM5451045.1"/>
    </source>
</evidence>